<keyword evidence="6 8" id="KW-0067">ATP-binding</keyword>
<dbReference type="NCBIfam" id="NF000658">
    <property type="entry name" value="PRK00029.1"/>
    <property type="match status" value="1"/>
</dbReference>
<feature type="binding site" evidence="8">
    <location>
        <position position="109"/>
    </location>
    <ligand>
        <name>ATP</name>
        <dbReference type="ChEBI" id="CHEBI:30616"/>
    </ligand>
</feature>
<gene>
    <name evidence="8" type="primary">ydiU</name>
    <name evidence="8" type="synonym">selO</name>
    <name evidence="9" type="ORF">Thi970DRAFT_00672</name>
</gene>
<keyword evidence="5 8" id="KW-0547">Nucleotide-binding</keyword>
<comment type="catalytic activity">
    <reaction evidence="8">
        <text>L-tyrosyl-[protein] + ATP = O-(5'-adenylyl)-L-tyrosyl-[protein] + diphosphate</text>
        <dbReference type="Rhea" id="RHEA:54288"/>
        <dbReference type="Rhea" id="RHEA-COMP:10136"/>
        <dbReference type="Rhea" id="RHEA-COMP:13846"/>
        <dbReference type="ChEBI" id="CHEBI:30616"/>
        <dbReference type="ChEBI" id="CHEBI:33019"/>
        <dbReference type="ChEBI" id="CHEBI:46858"/>
        <dbReference type="ChEBI" id="CHEBI:83624"/>
        <dbReference type="EC" id="2.7.7.108"/>
    </reaction>
</comment>
<dbReference type="GO" id="GO:0005524">
    <property type="term" value="F:ATP binding"/>
    <property type="evidence" value="ECO:0007669"/>
    <property type="project" value="UniProtKB-UniRule"/>
</dbReference>
<evidence type="ECO:0000256" key="8">
    <source>
        <dbReference type="HAMAP-Rule" id="MF_00692"/>
    </source>
</evidence>
<dbReference type="HOGENOM" id="CLU_010245_4_0_6"/>
<proteinExistence type="inferred from homology"/>
<feature type="binding site" evidence="8">
    <location>
        <position position="121"/>
    </location>
    <ligand>
        <name>ATP</name>
        <dbReference type="ChEBI" id="CHEBI:30616"/>
    </ligand>
</feature>
<accession>H8YX47</accession>
<evidence type="ECO:0000256" key="3">
    <source>
        <dbReference type="ARBA" id="ARBA00022695"/>
    </source>
</evidence>
<dbReference type="GO" id="GO:0030145">
    <property type="term" value="F:manganese ion binding"/>
    <property type="evidence" value="ECO:0007669"/>
    <property type="project" value="UniProtKB-UniRule"/>
</dbReference>
<dbReference type="EC" id="2.7.7.108" evidence="8"/>
<sequence length="502" mass="55294">MIFAFDNSYARLPDRFHARVIPTAVAQPALLQVNEDFARQLGLNPSELHTQEATDIFAGNRLPEGAEPLAMAYAGHQFGSFVPQLGDGRAILLGERVTPDGVRVDIQLKGAGRTPFSRSGDGRACLGPVLREYLISEAMHAFGIPTTRGLAAVATGEPVYREHPLPGAILTRVASSHVRVGTFEYFRARQDSEALKTLADYVIARHFPALAETDQTYSGLLDAVATRQADLIAAWMSVGFIHGVMNTDNMSIVGETIDYGPCAFMDSYDPTTVFSSIDYRGRYAYGNQARIAHWNLSSLAMSLKPLLEQESDQAAARATAALDHFQARFDQAWLARFGCKLGLADAQSEDRALIKDFLDLLEQHQADFTNSFRALSSALEDGGDALAREVGQRDHGQACSPWLARWRERLAGDPLTDAERSQMMRQANPAVIPRNHRVEQALDAAEKGDMQPFERLLAVVREPWDDAKNNTGDDARDYAEISAFYQAPPKPQEVVQYTFCGT</sequence>
<feature type="binding site" evidence="8">
    <location>
        <position position="172"/>
    </location>
    <ligand>
        <name>ATP</name>
        <dbReference type="ChEBI" id="CHEBI:30616"/>
    </ligand>
</feature>
<dbReference type="OrthoDB" id="9776281at2"/>
<comment type="similarity">
    <text evidence="1 8">Belongs to the SELO family.</text>
</comment>
<keyword evidence="8" id="KW-0464">Manganese</keyword>
<dbReference type="InterPro" id="IPR003846">
    <property type="entry name" value="SelO"/>
</dbReference>
<feature type="binding site" evidence="8">
    <location>
        <position position="258"/>
    </location>
    <ligand>
        <name>ATP</name>
        <dbReference type="ChEBI" id="CHEBI:30616"/>
    </ligand>
</feature>
<comment type="function">
    <text evidence="8">Nucleotidyltransferase involved in the post-translational modification of proteins. It can catalyze the addition of adenosine monophosphate (AMP) or uridine monophosphate (UMP) to a protein, resulting in modifications known as AMPylation and UMPylation.</text>
</comment>
<evidence type="ECO:0000256" key="4">
    <source>
        <dbReference type="ARBA" id="ARBA00022723"/>
    </source>
</evidence>
<name>H8YX47_9GAMM</name>
<feature type="binding site" evidence="8">
    <location>
        <position position="89"/>
    </location>
    <ligand>
        <name>ATP</name>
        <dbReference type="ChEBI" id="CHEBI:30616"/>
    </ligand>
</feature>
<comment type="catalytic activity">
    <reaction evidence="8">
        <text>L-seryl-[protein] + UTP = O-(5'-uridylyl)-L-seryl-[protein] + diphosphate</text>
        <dbReference type="Rhea" id="RHEA:64604"/>
        <dbReference type="Rhea" id="RHEA-COMP:9863"/>
        <dbReference type="Rhea" id="RHEA-COMP:16635"/>
        <dbReference type="ChEBI" id="CHEBI:29999"/>
        <dbReference type="ChEBI" id="CHEBI:33019"/>
        <dbReference type="ChEBI" id="CHEBI:46398"/>
        <dbReference type="ChEBI" id="CHEBI:156051"/>
    </reaction>
</comment>
<feature type="binding site" evidence="8">
    <location>
        <position position="86"/>
    </location>
    <ligand>
        <name>ATP</name>
        <dbReference type="ChEBI" id="CHEBI:30616"/>
    </ligand>
</feature>
<evidence type="ECO:0000313" key="10">
    <source>
        <dbReference type="Proteomes" id="UP000002964"/>
    </source>
</evidence>
<feature type="binding site" evidence="8">
    <location>
        <position position="258"/>
    </location>
    <ligand>
        <name>Mg(2+)</name>
        <dbReference type="ChEBI" id="CHEBI:18420"/>
    </ligand>
</feature>
<keyword evidence="3 8" id="KW-0548">Nucleotidyltransferase</keyword>
<dbReference type="AlphaFoldDB" id="H8YX47"/>
<reference evidence="9 10" key="2">
    <citation type="submission" date="2011-11" db="EMBL/GenBank/DDBJ databases">
        <authorList>
            <consortium name="US DOE Joint Genome Institute"/>
            <person name="Lucas S."/>
            <person name="Han J."/>
            <person name="Lapidus A."/>
            <person name="Cheng J.-F."/>
            <person name="Goodwin L."/>
            <person name="Pitluck S."/>
            <person name="Peters L."/>
            <person name="Ovchinnikova G."/>
            <person name="Zhang X."/>
            <person name="Detter J.C."/>
            <person name="Han C."/>
            <person name="Tapia R."/>
            <person name="Land M."/>
            <person name="Hauser L."/>
            <person name="Kyrpides N."/>
            <person name="Ivanova N."/>
            <person name="Pagani I."/>
            <person name="Vogl K."/>
            <person name="Liu Z."/>
            <person name="Overmann J."/>
            <person name="Frigaard N.-U."/>
            <person name="Bryant D."/>
            <person name="Woyke T."/>
        </authorList>
    </citation>
    <scope>NUCLEOTIDE SEQUENCE [LARGE SCALE GENOMIC DNA]</scope>
    <source>
        <strain evidence="9 10">970</strain>
    </source>
</reference>
<dbReference type="PANTHER" id="PTHR32057:SF14">
    <property type="entry name" value="PROTEIN ADENYLYLTRANSFERASE SELO, MITOCHONDRIAL"/>
    <property type="match status" value="1"/>
</dbReference>
<dbReference type="eggNOG" id="COG0397">
    <property type="taxonomic scope" value="Bacteria"/>
</dbReference>
<organism evidence="9 10">
    <name type="scientific">Thiorhodovibrio frisius</name>
    <dbReference type="NCBI Taxonomy" id="631362"/>
    <lineage>
        <taxon>Bacteria</taxon>
        <taxon>Pseudomonadati</taxon>
        <taxon>Pseudomonadota</taxon>
        <taxon>Gammaproteobacteria</taxon>
        <taxon>Chromatiales</taxon>
        <taxon>Chromatiaceae</taxon>
        <taxon>Thiorhodovibrio</taxon>
    </lineage>
</organism>
<evidence type="ECO:0000256" key="7">
    <source>
        <dbReference type="ARBA" id="ARBA00022842"/>
    </source>
</evidence>
<protein>
    <recommendedName>
        <fullName evidence="8">Protein nucleotidyltransferase YdiU</fullName>
        <ecNumber evidence="8">2.7.7.-</ecNumber>
    </recommendedName>
    <alternativeName>
        <fullName evidence="8">Protein adenylyltransferase YdiU</fullName>
        <ecNumber evidence="8">2.7.7.108</ecNumber>
    </alternativeName>
    <alternativeName>
        <fullName evidence="8">Protein uridylyltransferase YdiU</fullName>
        <ecNumber evidence="8">2.7.7.-</ecNumber>
    </alternativeName>
</protein>
<dbReference type="Pfam" id="PF02696">
    <property type="entry name" value="SelO"/>
    <property type="match status" value="1"/>
</dbReference>
<comment type="catalytic activity">
    <reaction evidence="8">
        <text>L-seryl-[protein] + ATP = 3-O-(5'-adenylyl)-L-seryl-[protein] + diphosphate</text>
        <dbReference type="Rhea" id="RHEA:58120"/>
        <dbReference type="Rhea" id="RHEA-COMP:9863"/>
        <dbReference type="Rhea" id="RHEA-COMP:15073"/>
        <dbReference type="ChEBI" id="CHEBI:29999"/>
        <dbReference type="ChEBI" id="CHEBI:30616"/>
        <dbReference type="ChEBI" id="CHEBI:33019"/>
        <dbReference type="ChEBI" id="CHEBI:142516"/>
        <dbReference type="EC" id="2.7.7.108"/>
    </reaction>
</comment>
<feature type="active site" description="Proton acceptor" evidence="8">
    <location>
        <position position="248"/>
    </location>
</feature>
<evidence type="ECO:0000256" key="2">
    <source>
        <dbReference type="ARBA" id="ARBA00022679"/>
    </source>
</evidence>
<evidence type="ECO:0000313" key="9">
    <source>
        <dbReference type="EMBL" id="EIC23023.1"/>
    </source>
</evidence>
<keyword evidence="7 8" id="KW-0460">Magnesium</keyword>
<evidence type="ECO:0000256" key="1">
    <source>
        <dbReference type="ARBA" id="ARBA00009747"/>
    </source>
</evidence>
<comment type="catalytic activity">
    <reaction evidence="8">
        <text>L-tyrosyl-[protein] + UTP = O-(5'-uridylyl)-L-tyrosyl-[protein] + diphosphate</text>
        <dbReference type="Rhea" id="RHEA:83887"/>
        <dbReference type="Rhea" id="RHEA-COMP:10136"/>
        <dbReference type="Rhea" id="RHEA-COMP:20238"/>
        <dbReference type="ChEBI" id="CHEBI:33019"/>
        <dbReference type="ChEBI" id="CHEBI:46398"/>
        <dbReference type="ChEBI" id="CHEBI:46858"/>
        <dbReference type="ChEBI" id="CHEBI:90602"/>
    </reaction>
</comment>
<feature type="binding site" evidence="8">
    <location>
        <position position="179"/>
    </location>
    <ligand>
        <name>ATP</name>
        <dbReference type="ChEBI" id="CHEBI:30616"/>
    </ligand>
</feature>
<evidence type="ECO:0000256" key="6">
    <source>
        <dbReference type="ARBA" id="ARBA00022840"/>
    </source>
</evidence>
<dbReference type="RefSeq" id="WP_009147108.1">
    <property type="nucleotide sequence ID" value="NZ_CP121471.1"/>
</dbReference>
<dbReference type="GO" id="GO:0070733">
    <property type="term" value="F:AMPylase activity"/>
    <property type="evidence" value="ECO:0007669"/>
    <property type="project" value="UniProtKB-EC"/>
</dbReference>
<keyword evidence="4 8" id="KW-0479">Metal-binding</keyword>
<keyword evidence="2 8" id="KW-0808">Transferase</keyword>
<comment type="cofactor">
    <cofactor evidence="8">
        <name>Mg(2+)</name>
        <dbReference type="ChEBI" id="CHEBI:18420"/>
    </cofactor>
    <cofactor evidence="8">
        <name>Mn(2+)</name>
        <dbReference type="ChEBI" id="CHEBI:29035"/>
    </cofactor>
</comment>
<feature type="binding site" evidence="8">
    <location>
        <position position="249"/>
    </location>
    <ligand>
        <name>Mg(2+)</name>
        <dbReference type="ChEBI" id="CHEBI:18420"/>
    </ligand>
</feature>
<dbReference type="EC" id="2.7.7.-" evidence="8"/>
<reference evidence="10" key="1">
    <citation type="submission" date="2011-06" db="EMBL/GenBank/DDBJ databases">
        <authorList>
            <consortium name="US DOE Joint Genome Institute (JGI-PGF)"/>
            <person name="Lucas S."/>
            <person name="Han J."/>
            <person name="Lapidus A."/>
            <person name="Cheng J.-F."/>
            <person name="Goodwin L."/>
            <person name="Pitluck S."/>
            <person name="Peters L."/>
            <person name="Land M.L."/>
            <person name="Hauser L."/>
            <person name="Vogl K."/>
            <person name="Liu Z."/>
            <person name="Overmann J."/>
            <person name="Frigaard N.-U."/>
            <person name="Bryant D.A."/>
            <person name="Woyke T.J."/>
        </authorList>
    </citation>
    <scope>NUCLEOTIDE SEQUENCE [LARGE SCALE GENOMIC DNA]</scope>
    <source>
        <strain evidence="10">970</strain>
    </source>
</reference>
<dbReference type="STRING" id="631362.Thi970DRAFT_00672"/>
<dbReference type="EMBL" id="JH603168">
    <property type="protein sequence ID" value="EIC23023.1"/>
    <property type="molecule type" value="Genomic_DNA"/>
</dbReference>
<comment type="catalytic activity">
    <reaction evidence="8">
        <text>L-histidyl-[protein] + UTP = N(tele)-(5'-uridylyl)-L-histidyl-[protein] + diphosphate</text>
        <dbReference type="Rhea" id="RHEA:83891"/>
        <dbReference type="Rhea" id="RHEA-COMP:9745"/>
        <dbReference type="Rhea" id="RHEA-COMP:20239"/>
        <dbReference type="ChEBI" id="CHEBI:29979"/>
        <dbReference type="ChEBI" id="CHEBI:33019"/>
        <dbReference type="ChEBI" id="CHEBI:46398"/>
        <dbReference type="ChEBI" id="CHEBI:233474"/>
    </reaction>
</comment>
<keyword evidence="10" id="KW-1185">Reference proteome</keyword>
<dbReference type="PANTHER" id="PTHR32057">
    <property type="entry name" value="PROTEIN ADENYLYLTRANSFERASE SELO, MITOCHONDRIAL"/>
    <property type="match status" value="1"/>
</dbReference>
<dbReference type="HAMAP" id="MF_00692">
    <property type="entry name" value="SelO"/>
    <property type="match status" value="1"/>
</dbReference>
<feature type="binding site" evidence="8">
    <location>
        <position position="122"/>
    </location>
    <ligand>
        <name>ATP</name>
        <dbReference type="ChEBI" id="CHEBI:30616"/>
    </ligand>
</feature>
<comment type="catalytic activity">
    <reaction evidence="8">
        <text>L-threonyl-[protein] + ATP = 3-O-(5'-adenylyl)-L-threonyl-[protein] + diphosphate</text>
        <dbReference type="Rhea" id="RHEA:54292"/>
        <dbReference type="Rhea" id="RHEA-COMP:11060"/>
        <dbReference type="Rhea" id="RHEA-COMP:13847"/>
        <dbReference type="ChEBI" id="CHEBI:30013"/>
        <dbReference type="ChEBI" id="CHEBI:30616"/>
        <dbReference type="ChEBI" id="CHEBI:33019"/>
        <dbReference type="ChEBI" id="CHEBI:138113"/>
        <dbReference type="EC" id="2.7.7.108"/>
    </reaction>
</comment>
<feature type="binding site" evidence="8">
    <location>
        <position position="88"/>
    </location>
    <ligand>
        <name>ATP</name>
        <dbReference type="ChEBI" id="CHEBI:30616"/>
    </ligand>
</feature>
<evidence type="ECO:0000256" key="5">
    <source>
        <dbReference type="ARBA" id="ARBA00022741"/>
    </source>
</evidence>
<dbReference type="Proteomes" id="UP000002964">
    <property type="component" value="Unassembled WGS sequence"/>
</dbReference>
<dbReference type="GO" id="GO:0000287">
    <property type="term" value="F:magnesium ion binding"/>
    <property type="evidence" value="ECO:0007669"/>
    <property type="project" value="UniProtKB-UniRule"/>
</dbReference>